<gene>
    <name evidence="9" type="primary">LOC101853556</name>
</gene>
<keyword evidence="3 6" id="KW-1133">Transmembrane helix</keyword>
<dbReference type="RefSeq" id="XP_012938238.1">
    <property type="nucleotide sequence ID" value="XM_013082784.1"/>
</dbReference>
<evidence type="ECO:0000259" key="7">
    <source>
        <dbReference type="PROSITE" id="PS50262"/>
    </source>
</evidence>
<feature type="domain" description="G-protein coupled receptors family 1 profile" evidence="7">
    <location>
        <begin position="56"/>
        <end position="371"/>
    </location>
</feature>
<keyword evidence="2 6" id="KW-0812">Transmembrane</keyword>
<evidence type="ECO:0000256" key="3">
    <source>
        <dbReference type="ARBA" id="ARBA00022989"/>
    </source>
</evidence>
<evidence type="ECO:0000256" key="6">
    <source>
        <dbReference type="SAM" id="Phobius"/>
    </source>
</evidence>
<evidence type="ECO:0000256" key="4">
    <source>
        <dbReference type="ARBA" id="ARBA00023136"/>
    </source>
</evidence>
<dbReference type="PROSITE" id="PS50262">
    <property type="entry name" value="G_PROTEIN_RECEP_F1_2"/>
    <property type="match status" value="1"/>
</dbReference>
<sequence length="392" mass="43569">MVNSSPNVASNSNITREVSHHLSSTPRIVSDEVRDFIELSLFHVATTSLGFLGVLTNSLCVAVYSKQGRKDSVTVSLLALSLSDLGLSLMTFLSVVSFMVERFAPLPKMNFIAFQYVVLAYTAGCFYGISTILTMYLSLERCICVAIPFHVKGMFTRNRSIVVTMFITIFCLSCYAPAWATQSLKGKHSPIYNTSRLTLSLTSNRRNIDIFVDSFIGIVLPSVAQVVITICTVVMISVLNASASFKKKMANKTGGGNKNDKDLKQKKSKPANLSDSQWQTAKDVMTEKSSEDVQQPTDKTLSSKEARVVKMVVLVALIFFVCNAPVLVTSYTRAFVTEMDIGKAYNNLYVTVYVGVYFSNSFNAWVNILVYYRCSSKFKETLLTMVRARHRL</sequence>
<dbReference type="InterPro" id="IPR000276">
    <property type="entry name" value="GPCR_Rhodpsn"/>
</dbReference>
<dbReference type="SUPFAM" id="SSF81321">
    <property type="entry name" value="Family A G protein-coupled receptor-like"/>
    <property type="match status" value="1"/>
</dbReference>
<dbReference type="Pfam" id="PF00001">
    <property type="entry name" value="7tm_1"/>
    <property type="match status" value="1"/>
</dbReference>
<feature type="transmembrane region" description="Helical" evidence="6">
    <location>
        <begin position="308"/>
        <end position="328"/>
    </location>
</feature>
<accession>A0ABM1A0C3</accession>
<feature type="transmembrane region" description="Helical" evidence="6">
    <location>
        <begin position="41"/>
        <end position="65"/>
    </location>
</feature>
<keyword evidence="8" id="KW-1185">Reference proteome</keyword>
<feature type="transmembrane region" description="Helical" evidence="6">
    <location>
        <begin position="348"/>
        <end position="372"/>
    </location>
</feature>
<evidence type="ECO:0000256" key="5">
    <source>
        <dbReference type="SAM" id="MobiDB-lite"/>
    </source>
</evidence>
<organism evidence="8 9">
    <name type="scientific">Aplysia californica</name>
    <name type="common">California sea hare</name>
    <dbReference type="NCBI Taxonomy" id="6500"/>
    <lineage>
        <taxon>Eukaryota</taxon>
        <taxon>Metazoa</taxon>
        <taxon>Spiralia</taxon>
        <taxon>Lophotrochozoa</taxon>
        <taxon>Mollusca</taxon>
        <taxon>Gastropoda</taxon>
        <taxon>Heterobranchia</taxon>
        <taxon>Euthyneura</taxon>
        <taxon>Tectipleura</taxon>
        <taxon>Aplysiida</taxon>
        <taxon>Aplysioidea</taxon>
        <taxon>Aplysiidae</taxon>
        <taxon>Aplysia</taxon>
    </lineage>
</organism>
<evidence type="ECO:0000313" key="9">
    <source>
        <dbReference type="RefSeq" id="XP_012938238.1"/>
    </source>
</evidence>
<feature type="transmembrane region" description="Helical" evidence="6">
    <location>
        <begin position="215"/>
        <end position="239"/>
    </location>
</feature>
<dbReference type="PANTHER" id="PTHR46641:SF18">
    <property type="entry name" value="G-PROTEIN COUPLED RECEPTORS FAMILY 1 PROFILE DOMAIN-CONTAINING PROTEIN"/>
    <property type="match status" value="1"/>
</dbReference>
<dbReference type="PANTHER" id="PTHR46641">
    <property type="entry name" value="FMRFAMIDE RECEPTOR-RELATED"/>
    <property type="match status" value="1"/>
</dbReference>
<proteinExistence type="predicted"/>
<feature type="region of interest" description="Disordered" evidence="5">
    <location>
        <begin position="250"/>
        <end position="274"/>
    </location>
</feature>
<name>A0ABM1A0C3_APLCA</name>
<evidence type="ECO:0000256" key="2">
    <source>
        <dbReference type="ARBA" id="ARBA00022692"/>
    </source>
</evidence>
<dbReference type="InterPro" id="IPR017452">
    <property type="entry name" value="GPCR_Rhodpsn_7TM"/>
</dbReference>
<comment type="subcellular location">
    <subcellularLocation>
        <location evidence="1">Membrane</location>
    </subcellularLocation>
</comment>
<dbReference type="InterPro" id="IPR052954">
    <property type="entry name" value="GPCR-Ligand_Int"/>
</dbReference>
<evidence type="ECO:0000256" key="1">
    <source>
        <dbReference type="ARBA" id="ARBA00004370"/>
    </source>
</evidence>
<reference evidence="9" key="1">
    <citation type="submission" date="2025-08" db="UniProtKB">
        <authorList>
            <consortium name="RefSeq"/>
        </authorList>
    </citation>
    <scope>IDENTIFICATION</scope>
</reference>
<dbReference type="GeneID" id="101853556"/>
<feature type="transmembrane region" description="Helical" evidence="6">
    <location>
        <begin position="112"/>
        <end position="139"/>
    </location>
</feature>
<feature type="transmembrane region" description="Helical" evidence="6">
    <location>
        <begin position="160"/>
        <end position="180"/>
    </location>
</feature>
<dbReference type="Gene3D" id="1.20.1070.10">
    <property type="entry name" value="Rhodopsin 7-helix transmembrane proteins"/>
    <property type="match status" value="1"/>
</dbReference>
<protein>
    <submittedName>
        <fullName evidence="9">Uncharacterized protein LOC101853556</fullName>
    </submittedName>
</protein>
<evidence type="ECO:0000313" key="8">
    <source>
        <dbReference type="Proteomes" id="UP000694888"/>
    </source>
</evidence>
<keyword evidence="4 6" id="KW-0472">Membrane</keyword>
<feature type="transmembrane region" description="Helical" evidence="6">
    <location>
        <begin position="77"/>
        <end position="100"/>
    </location>
</feature>
<dbReference type="Proteomes" id="UP000694888">
    <property type="component" value="Unplaced"/>
</dbReference>